<dbReference type="AlphaFoldDB" id="A0A2A6B3S6"/>
<gene>
    <name evidence="1" type="primary">WBGene00283600</name>
</gene>
<accession>A0A8R1Z807</accession>
<dbReference type="Proteomes" id="UP000005239">
    <property type="component" value="Unassembled WGS sequence"/>
</dbReference>
<keyword evidence="2" id="KW-1185">Reference proteome</keyword>
<evidence type="ECO:0000313" key="2">
    <source>
        <dbReference type="Proteomes" id="UP000005239"/>
    </source>
</evidence>
<protein>
    <submittedName>
        <fullName evidence="1">Uncharacterized protein</fullName>
    </submittedName>
</protein>
<dbReference type="EnsemblMetazoa" id="PPA45231.1">
    <property type="protein sequence ID" value="PPA45231.1"/>
    <property type="gene ID" value="WBGene00283600"/>
</dbReference>
<name>A0A2A6B3S6_PRIPA</name>
<evidence type="ECO:0000313" key="1">
    <source>
        <dbReference type="EnsemblMetazoa" id="PPA45231.1"/>
    </source>
</evidence>
<accession>A0A2A6B3S6</accession>
<reference evidence="2" key="1">
    <citation type="journal article" date="2008" name="Nat. Genet.">
        <title>The Pristionchus pacificus genome provides a unique perspective on nematode lifestyle and parasitism.</title>
        <authorList>
            <person name="Dieterich C."/>
            <person name="Clifton S.W."/>
            <person name="Schuster L.N."/>
            <person name="Chinwalla A."/>
            <person name="Delehaunty K."/>
            <person name="Dinkelacker I."/>
            <person name="Fulton L."/>
            <person name="Fulton R."/>
            <person name="Godfrey J."/>
            <person name="Minx P."/>
            <person name="Mitreva M."/>
            <person name="Roeseler W."/>
            <person name="Tian H."/>
            <person name="Witte H."/>
            <person name="Yang S.P."/>
            <person name="Wilson R.K."/>
            <person name="Sommer R.J."/>
        </authorList>
    </citation>
    <scope>NUCLEOTIDE SEQUENCE [LARGE SCALE GENOMIC DNA]</scope>
    <source>
        <strain evidence="2">PS312</strain>
    </source>
</reference>
<sequence length="113" mass="12625">MIYCGCFSIDLLTWLCSDLNTSVDGVDDAVGFKEGRMGDGNAIGCPVTAEPQFLQLLHTLSASRFMASSFVISFAGFLTGDFLLIEFGRHEITTKKHRWLKRDRATNRSNTRE</sequence>
<reference evidence="1" key="2">
    <citation type="submission" date="2022-06" db="UniProtKB">
        <authorList>
            <consortium name="EnsemblMetazoa"/>
        </authorList>
    </citation>
    <scope>IDENTIFICATION</scope>
    <source>
        <strain evidence="1">PS312</strain>
    </source>
</reference>
<organism evidence="1 2">
    <name type="scientific">Pristionchus pacificus</name>
    <name type="common">Parasitic nematode worm</name>
    <dbReference type="NCBI Taxonomy" id="54126"/>
    <lineage>
        <taxon>Eukaryota</taxon>
        <taxon>Metazoa</taxon>
        <taxon>Ecdysozoa</taxon>
        <taxon>Nematoda</taxon>
        <taxon>Chromadorea</taxon>
        <taxon>Rhabditida</taxon>
        <taxon>Rhabditina</taxon>
        <taxon>Diplogasteromorpha</taxon>
        <taxon>Diplogasteroidea</taxon>
        <taxon>Neodiplogasteridae</taxon>
        <taxon>Pristionchus</taxon>
    </lineage>
</organism>
<proteinExistence type="predicted"/>